<proteinExistence type="predicted"/>
<keyword evidence="3" id="KW-0472">Membrane</keyword>
<evidence type="ECO:0000256" key="2">
    <source>
        <dbReference type="SAM" id="MobiDB-lite"/>
    </source>
</evidence>
<keyword evidence="5" id="KW-1185">Reference proteome</keyword>
<dbReference type="AlphaFoldDB" id="A0A290QBM8"/>
<feature type="coiled-coil region" evidence="1">
    <location>
        <begin position="31"/>
        <end position="127"/>
    </location>
</feature>
<protein>
    <submittedName>
        <fullName evidence="4">Uncharacterized protein</fullName>
    </submittedName>
</protein>
<evidence type="ECO:0000256" key="1">
    <source>
        <dbReference type="SAM" id="Coils"/>
    </source>
</evidence>
<name>A0A290QBM8_9BACT</name>
<dbReference type="RefSeq" id="WP_096054353.1">
    <property type="nucleotide sequence ID" value="NZ_CP023344.1"/>
</dbReference>
<feature type="transmembrane region" description="Helical" evidence="3">
    <location>
        <begin position="6"/>
        <end position="22"/>
    </location>
</feature>
<keyword evidence="3" id="KW-0812">Transmembrane</keyword>
<feature type="region of interest" description="Disordered" evidence="2">
    <location>
        <begin position="158"/>
        <end position="178"/>
    </location>
</feature>
<gene>
    <name evidence="4" type="ORF">CMV30_01340</name>
</gene>
<dbReference type="Proteomes" id="UP000217265">
    <property type="component" value="Chromosome"/>
</dbReference>
<feature type="compositionally biased region" description="Pro residues" evidence="2">
    <location>
        <begin position="169"/>
        <end position="178"/>
    </location>
</feature>
<reference evidence="4 5" key="1">
    <citation type="submission" date="2017-09" db="EMBL/GenBank/DDBJ databases">
        <title>Complete genome sequence of Verrucomicrobial strain HZ-65, isolated from freshwater.</title>
        <authorList>
            <person name="Choi A."/>
        </authorList>
    </citation>
    <scope>NUCLEOTIDE SEQUENCE [LARGE SCALE GENOMIC DNA]</scope>
    <source>
        <strain evidence="4 5">HZ-65</strain>
    </source>
</reference>
<sequence length="178" mass="20256">MKRSYYIVPVILLALFGGLYWQHMGEMTTKANELKAKNLRIKAEEDAKKQEAERKAREDADKRIAVREAEEKKKEDDKEAKKKADIEKIIADTKRFNAQLADFTKQAATLDKELIALRAEKEKLGRDSFDMAKKVELAMVDKRTAEFQVQRMADMVAKRASDSTMTKLPTPPPAPAAK</sequence>
<evidence type="ECO:0000256" key="3">
    <source>
        <dbReference type="SAM" id="Phobius"/>
    </source>
</evidence>
<dbReference type="KEGG" id="vbh:CMV30_01340"/>
<evidence type="ECO:0000313" key="5">
    <source>
        <dbReference type="Proteomes" id="UP000217265"/>
    </source>
</evidence>
<evidence type="ECO:0000313" key="4">
    <source>
        <dbReference type="EMBL" id="ATC62718.1"/>
    </source>
</evidence>
<organism evidence="4 5">
    <name type="scientific">Nibricoccus aquaticus</name>
    <dbReference type="NCBI Taxonomy" id="2576891"/>
    <lineage>
        <taxon>Bacteria</taxon>
        <taxon>Pseudomonadati</taxon>
        <taxon>Verrucomicrobiota</taxon>
        <taxon>Opitutia</taxon>
        <taxon>Opitutales</taxon>
        <taxon>Opitutaceae</taxon>
        <taxon>Nibricoccus</taxon>
    </lineage>
</organism>
<dbReference type="OrthoDB" id="199825at2"/>
<keyword evidence="1" id="KW-0175">Coiled coil</keyword>
<keyword evidence="3" id="KW-1133">Transmembrane helix</keyword>
<dbReference type="EMBL" id="CP023344">
    <property type="protein sequence ID" value="ATC62718.1"/>
    <property type="molecule type" value="Genomic_DNA"/>
</dbReference>
<accession>A0A290QBM8</accession>